<protein>
    <submittedName>
        <fullName evidence="1">Uncharacterized protein</fullName>
    </submittedName>
</protein>
<dbReference type="EMBL" id="GAIX01011017">
    <property type="protein sequence ID" value="JAA81543.1"/>
    <property type="molecule type" value="Transcribed_RNA"/>
</dbReference>
<name>S4P089_9NEOP</name>
<accession>S4P089</accession>
<proteinExistence type="predicted"/>
<reference evidence="1" key="2">
    <citation type="submission" date="2013-05" db="EMBL/GenBank/DDBJ databases">
        <authorList>
            <person name="Carter J.-M."/>
            <person name="Baker S.C."/>
            <person name="Pink R."/>
            <person name="Carter D.R.F."/>
            <person name="Collins A."/>
            <person name="Tomlin J."/>
            <person name="Gibbs M."/>
            <person name="Breuker C.J."/>
        </authorList>
    </citation>
    <scope>NUCLEOTIDE SEQUENCE</scope>
    <source>
        <tissue evidence="1">Ovary</tissue>
    </source>
</reference>
<sequence length="71" mass="7650">MGCVFTCWLLLEGRASTRRGEGLELLARTISRPSCSRSPVPVAGGGASLLCIFLKASDVFRTRHKKTSAII</sequence>
<organism evidence="1">
    <name type="scientific">Pararge aegeria</name>
    <name type="common">speckled wood butterfly</name>
    <dbReference type="NCBI Taxonomy" id="116150"/>
    <lineage>
        <taxon>Eukaryota</taxon>
        <taxon>Metazoa</taxon>
        <taxon>Ecdysozoa</taxon>
        <taxon>Arthropoda</taxon>
        <taxon>Hexapoda</taxon>
        <taxon>Insecta</taxon>
        <taxon>Pterygota</taxon>
        <taxon>Neoptera</taxon>
        <taxon>Endopterygota</taxon>
        <taxon>Lepidoptera</taxon>
        <taxon>Glossata</taxon>
        <taxon>Ditrysia</taxon>
        <taxon>Papilionoidea</taxon>
        <taxon>Nymphalidae</taxon>
        <taxon>Satyrinae</taxon>
        <taxon>Satyrini</taxon>
        <taxon>Parargina</taxon>
        <taxon>Pararge</taxon>
    </lineage>
</organism>
<evidence type="ECO:0000313" key="1">
    <source>
        <dbReference type="EMBL" id="JAA81543.1"/>
    </source>
</evidence>
<reference evidence="1" key="1">
    <citation type="journal article" date="2013" name="BMC Genomics">
        <title>Unscrambling butterfly oogenesis.</title>
        <authorList>
            <person name="Carter J.M."/>
            <person name="Baker S.C."/>
            <person name="Pink R."/>
            <person name="Carter D.R."/>
            <person name="Collins A."/>
            <person name="Tomlin J."/>
            <person name="Gibbs M."/>
            <person name="Breuker C.J."/>
        </authorList>
    </citation>
    <scope>NUCLEOTIDE SEQUENCE</scope>
    <source>
        <tissue evidence="1">Ovary</tissue>
    </source>
</reference>
<dbReference type="AlphaFoldDB" id="S4P089"/>